<evidence type="ECO:0000259" key="9">
    <source>
        <dbReference type="Pfam" id="PF07992"/>
    </source>
</evidence>
<protein>
    <recommendedName>
        <fullName evidence="8">monodehydroascorbate reductase (NADH)</fullName>
        <ecNumber evidence="8">1.6.5.4</ecNumber>
    </recommendedName>
</protein>
<evidence type="ECO:0000256" key="5">
    <source>
        <dbReference type="ARBA" id="ARBA00023002"/>
    </source>
</evidence>
<dbReference type="InterPro" id="IPR048618">
    <property type="entry name" value="MDHAR3-like_C"/>
</dbReference>
<keyword evidence="4" id="KW-0274">FAD</keyword>
<accession>A0A9Q0Q8D3</accession>
<dbReference type="AlphaFoldDB" id="A0A9Q0Q8D3"/>
<comment type="cofactor">
    <cofactor evidence="1">
        <name>FAD</name>
        <dbReference type="ChEBI" id="CHEBI:57692"/>
    </cofactor>
</comment>
<comment type="caution">
    <text evidence="11">The sequence shown here is derived from an EMBL/GenBank/DDBJ whole genome shotgun (WGS) entry which is preliminary data.</text>
</comment>
<dbReference type="InterPro" id="IPR023753">
    <property type="entry name" value="FAD/NAD-binding_dom"/>
</dbReference>
<keyword evidence="7" id="KW-0676">Redox-active center</keyword>
<keyword evidence="12" id="KW-1185">Reference proteome</keyword>
<keyword evidence="3" id="KW-0285">Flavoprotein</keyword>
<evidence type="ECO:0000313" key="12">
    <source>
        <dbReference type="Proteomes" id="UP001151752"/>
    </source>
</evidence>
<keyword evidence="6" id="KW-0520">NAD</keyword>
<dbReference type="Proteomes" id="UP001151752">
    <property type="component" value="Chromosome 1"/>
</dbReference>
<dbReference type="PRINTS" id="PR00368">
    <property type="entry name" value="FADPNR"/>
</dbReference>
<dbReference type="Gene3D" id="3.30.390.30">
    <property type="match status" value="1"/>
</dbReference>
<evidence type="ECO:0000256" key="3">
    <source>
        <dbReference type="ARBA" id="ARBA00022630"/>
    </source>
</evidence>
<keyword evidence="5" id="KW-0560">Oxidoreductase</keyword>
<dbReference type="InterPro" id="IPR016156">
    <property type="entry name" value="FAD/NAD-linked_Rdtase_dimer_sf"/>
</dbReference>
<evidence type="ECO:0000256" key="1">
    <source>
        <dbReference type="ARBA" id="ARBA00001974"/>
    </source>
</evidence>
<dbReference type="EMBL" id="JAPFFM010000016">
    <property type="protein sequence ID" value="KAJ6701771.1"/>
    <property type="molecule type" value="Genomic_DNA"/>
</dbReference>
<reference evidence="11" key="1">
    <citation type="submission" date="2022-11" db="EMBL/GenBank/DDBJ databases">
        <authorList>
            <person name="Hyden B.L."/>
            <person name="Feng K."/>
            <person name="Yates T."/>
            <person name="Jawdy S."/>
            <person name="Smart L.B."/>
            <person name="Muchero W."/>
        </authorList>
    </citation>
    <scope>NUCLEOTIDE SEQUENCE</scope>
    <source>
        <tissue evidence="11">Shoot tip</tissue>
    </source>
</reference>
<organism evidence="11 12">
    <name type="scientific">Salix koriyanagi</name>
    <dbReference type="NCBI Taxonomy" id="2511006"/>
    <lineage>
        <taxon>Eukaryota</taxon>
        <taxon>Viridiplantae</taxon>
        <taxon>Streptophyta</taxon>
        <taxon>Embryophyta</taxon>
        <taxon>Tracheophyta</taxon>
        <taxon>Spermatophyta</taxon>
        <taxon>Magnoliopsida</taxon>
        <taxon>eudicotyledons</taxon>
        <taxon>Gunneridae</taxon>
        <taxon>Pentapetalae</taxon>
        <taxon>rosids</taxon>
        <taxon>fabids</taxon>
        <taxon>Malpighiales</taxon>
        <taxon>Salicaceae</taxon>
        <taxon>Saliceae</taxon>
        <taxon>Salix</taxon>
    </lineage>
</organism>
<feature type="domain" description="Monodehydroascorbate reductase 3-like C-terminal" evidence="10">
    <location>
        <begin position="249"/>
        <end position="328"/>
    </location>
</feature>
<evidence type="ECO:0000259" key="10">
    <source>
        <dbReference type="Pfam" id="PF21791"/>
    </source>
</evidence>
<gene>
    <name evidence="11" type="ORF">OIU74_013024</name>
</gene>
<dbReference type="Gene3D" id="3.50.50.60">
    <property type="entry name" value="FAD/NAD(P)-binding domain"/>
    <property type="match status" value="2"/>
</dbReference>
<dbReference type="PANTHER" id="PTHR43557">
    <property type="entry name" value="APOPTOSIS-INDUCING FACTOR 1"/>
    <property type="match status" value="1"/>
</dbReference>
<dbReference type="PRINTS" id="PR00469">
    <property type="entry name" value="PNDRDTASEII"/>
</dbReference>
<evidence type="ECO:0000256" key="4">
    <source>
        <dbReference type="ARBA" id="ARBA00022827"/>
    </source>
</evidence>
<evidence type="ECO:0000256" key="6">
    <source>
        <dbReference type="ARBA" id="ARBA00023027"/>
    </source>
</evidence>
<dbReference type="Pfam" id="PF07992">
    <property type="entry name" value="Pyr_redox_2"/>
    <property type="match status" value="1"/>
</dbReference>
<evidence type="ECO:0000256" key="8">
    <source>
        <dbReference type="ARBA" id="ARBA00038920"/>
    </source>
</evidence>
<dbReference type="SUPFAM" id="SSF51905">
    <property type="entry name" value="FAD/NAD(P)-binding domain"/>
    <property type="match status" value="1"/>
</dbReference>
<evidence type="ECO:0000256" key="7">
    <source>
        <dbReference type="ARBA" id="ARBA00023284"/>
    </source>
</evidence>
<evidence type="ECO:0000256" key="2">
    <source>
        <dbReference type="ARBA" id="ARBA00006442"/>
    </source>
</evidence>
<reference evidence="11" key="2">
    <citation type="journal article" date="2023" name="Int. J. Mol. Sci.">
        <title>De Novo Assembly and Annotation of 11 Diverse Shrub Willow (Salix) Genomes Reveals Novel Gene Organization in Sex-Linked Regions.</title>
        <authorList>
            <person name="Hyden B."/>
            <person name="Feng K."/>
            <person name="Yates T.B."/>
            <person name="Jawdy S."/>
            <person name="Cereghino C."/>
            <person name="Smart L.B."/>
            <person name="Muchero W."/>
        </authorList>
    </citation>
    <scope>NUCLEOTIDE SEQUENCE</scope>
    <source>
        <tissue evidence="11">Shoot tip</tissue>
    </source>
</reference>
<feature type="domain" description="FAD/NAD(P)-binding" evidence="9">
    <location>
        <begin position="2"/>
        <end position="230"/>
    </location>
</feature>
<name>A0A9Q0Q8D3_9ROSI</name>
<dbReference type="InterPro" id="IPR036188">
    <property type="entry name" value="FAD/NAD-bd_sf"/>
</dbReference>
<dbReference type="Pfam" id="PF21791">
    <property type="entry name" value="MDHAR3-like_C"/>
    <property type="match status" value="1"/>
</dbReference>
<dbReference type="GO" id="GO:0016656">
    <property type="term" value="F:monodehydroascorbate reductase (NADH) activity"/>
    <property type="evidence" value="ECO:0007669"/>
    <property type="project" value="UniProtKB-EC"/>
</dbReference>
<evidence type="ECO:0000313" key="11">
    <source>
        <dbReference type="EMBL" id="KAJ6701771.1"/>
    </source>
</evidence>
<comment type="similarity">
    <text evidence="2">Belongs to the FAD-dependent oxidoreductase family.</text>
</comment>
<proteinExistence type="inferred from homology"/>
<dbReference type="EC" id="1.6.5.4" evidence="8"/>
<sequence>MLYEDPVTGIDIEKQTATTISGKLLKYGTLIVATGCTATRFPEKIGGNLPGVHYIRDVADADSLISSLEKAHKLVVVGGGYIGMEVAAAAVGWKLDTTIIFPENHLLQRLFTPSLAQKYEEFYQENGVKFMKGASIKNLEAGSNGRVASIKLENGSTIEADTVIIGIGAKPAVSPFERLGLNNSVGGIQVDGQFRTGIPGIFAIGDVAAFPLKMYNRMARVEHVDHARRSAQHCVKSLLTAHTSSYDYLPSFYSRVFEYEGSPRKIWWQFFGDNVGETIQVGNFDPKIATFWIDSGKLKGVLLESGSPEEFQLLPELAKSQPFVDKSKLQSASSVEEALEIARTSLQAAV</sequence>
<dbReference type="InterPro" id="IPR050446">
    <property type="entry name" value="FAD-oxidoreductase/Apoptosis"/>
</dbReference>
<dbReference type="PANTHER" id="PTHR43557:SF6">
    <property type="entry name" value="MONODEHYDROASCORBATE REDUCTASE, CHLOROPLASTIC_MITOCHONDRIAL"/>
    <property type="match status" value="1"/>
</dbReference>
<dbReference type="GO" id="GO:0005737">
    <property type="term" value="C:cytoplasm"/>
    <property type="evidence" value="ECO:0007669"/>
    <property type="project" value="TreeGrafter"/>
</dbReference>